<dbReference type="AlphaFoldDB" id="A0AAE0YM10"/>
<dbReference type="InterPro" id="IPR017930">
    <property type="entry name" value="Myb_dom"/>
</dbReference>
<gene>
    <name evidence="4" type="ORF">RRG08_037256</name>
</gene>
<dbReference type="Proteomes" id="UP001283361">
    <property type="component" value="Unassembled WGS sequence"/>
</dbReference>
<keyword evidence="5" id="KW-1185">Reference proteome</keyword>
<evidence type="ECO:0000256" key="1">
    <source>
        <dbReference type="SAM" id="MobiDB-lite"/>
    </source>
</evidence>
<dbReference type="InterPro" id="IPR001005">
    <property type="entry name" value="SANT/Myb"/>
</dbReference>
<comment type="caution">
    <text evidence="4">The sequence shown here is derived from an EMBL/GenBank/DDBJ whole genome shotgun (WGS) entry which is preliminary data.</text>
</comment>
<feature type="domain" description="Myb-like" evidence="2">
    <location>
        <begin position="372"/>
        <end position="424"/>
    </location>
</feature>
<evidence type="ECO:0000259" key="2">
    <source>
        <dbReference type="PROSITE" id="PS50090"/>
    </source>
</evidence>
<feature type="compositionally biased region" description="Low complexity" evidence="1">
    <location>
        <begin position="257"/>
        <end position="286"/>
    </location>
</feature>
<dbReference type="SMART" id="SM00717">
    <property type="entry name" value="SANT"/>
    <property type="match status" value="1"/>
</dbReference>
<accession>A0AAE0YM10</accession>
<dbReference type="InterPro" id="IPR009057">
    <property type="entry name" value="Homeodomain-like_sf"/>
</dbReference>
<protein>
    <recommendedName>
        <fullName evidence="6">Telomeric repeat-binding factor</fullName>
    </recommendedName>
</protein>
<dbReference type="PROSITE" id="PS50090">
    <property type="entry name" value="MYB_LIKE"/>
    <property type="match status" value="1"/>
</dbReference>
<feature type="region of interest" description="Disordered" evidence="1">
    <location>
        <begin position="248"/>
        <end position="345"/>
    </location>
</feature>
<dbReference type="Pfam" id="PF00249">
    <property type="entry name" value="Myb_DNA-binding"/>
    <property type="match status" value="1"/>
</dbReference>
<organism evidence="4 5">
    <name type="scientific">Elysia crispata</name>
    <name type="common">lettuce slug</name>
    <dbReference type="NCBI Taxonomy" id="231223"/>
    <lineage>
        <taxon>Eukaryota</taxon>
        <taxon>Metazoa</taxon>
        <taxon>Spiralia</taxon>
        <taxon>Lophotrochozoa</taxon>
        <taxon>Mollusca</taxon>
        <taxon>Gastropoda</taxon>
        <taxon>Heterobranchia</taxon>
        <taxon>Euthyneura</taxon>
        <taxon>Panpulmonata</taxon>
        <taxon>Sacoglossa</taxon>
        <taxon>Placobranchoidea</taxon>
        <taxon>Plakobranchidae</taxon>
        <taxon>Elysia</taxon>
    </lineage>
</organism>
<feature type="domain" description="HTH myb-type" evidence="3">
    <location>
        <begin position="372"/>
        <end position="428"/>
    </location>
</feature>
<proteinExistence type="predicted"/>
<evidence type="ECO:0000313" key="4">
    <source>
        <dbReference type="EMBL" id="KAK3750815.1"/>
    </source>
</evidence>
<dbReference type="CDD" id="cd11660">
    <property type="entry name" value="SANT_TRF"/>
    <property type="match status" value="1"/>
</dbReference>
<name>A0AAE0YM10_9GAST</name>
<evidence type="ECO:0000259" key="3">
    <source>
        <dbReference type="PROSITE" id="PS51294"/>
    </source>
</evidence>
<evidence type="ECO:0000313" key="5">
    <source>
        <dbReference type="Proteomes" id="UP001283361"/>
    </source>
</evidence>
<reference evidence="4" key="1">
    <citation type="journal article" date="2023" name="G3 (Bethesda)">
        <title>A reference genome for the long-term kleptoplast-retaining sea slug Elysia crispata morphotype clarki.</title>
        <authorList>
            <person name="Eastman K.E."/>
            <person name="Pendleton A.L."/>
            <person name="Shaikh M.A."/>
            <person name="Suttiyut T."/>
            <person name="Ogas R."/>
            <person name="Tomko P."/>
            <person name="Gavelis G."/>
            <person name="Widhalm J.R."/>
            <person name="Wisecaver J.H."/>
        </authorList>
    </citation>
    <scope>NUCLEOTIDE SEQUENCE</scope>
    <source>
        <strain evidence="4">ECLA1</strain>
    </source>
</reference>
<sequence length="441" mass="49831">MAGADRFTAETCTEQWLFDYLIYKCVSKSAEKGEVDDSSRRFLEALMLHTIDPDYGMNEIKANLLIVMDYQLQLTDLNIDNLHSSKSDKLLESEKTVTEFFEMMSGLKNSLICLKESFELKSTPVFALCKSCLLHTYVNILQIIYRLRNSPEPLYDASELKSWTGTILKKAEKNVDLASETDAKILQACKDLFKGNSTVKKDLPNLTDFVGLLDKLVKELHGLFGEPQILKLAKSYSCLHSKLKESGNEDLLTRGPSSKSSLEKLSLFNDSSSGEEGRSSEGTSTRNGISKMALSHGQPGRRARSRTGPSSDDRSESEEILSRPRKGRDEQSRSRSPHKRPGVSKVVQKFREMEKDWNPKSIKQLSRKPASHARIKIGPWTPEEEEKFVLSVLRIGVGKWVEVKEDIQALRSSVQLKDKWRNIPKSRIKSIAREHSLPPPP</sequence>
<dbReference type="PROSITE" id="PS51294">
    <property type="entry name" value="HTH_MYB"/>
    <property type="match status" value="1"/>
</dbReference>
<evidence type="ECO:0008006" key="6">
    <source>
        <dbReference type="Google" id="ProtNLM"/>
    </source>
</evidence>
<dbReference type="Gene3D" id="1.10.10.60">
    <property type="entry name" value="Homeodomain-like"/>
    <property type="match status" value="1"/>
</dbReference>
<dbReference type="SUPFAM" id="SSF46689">
    <property type="entry name" value="Homeodomain-like"/>
    <property type="match status" value="1"/>
</dbReference>
<dbReference type="EMBL" id="JAWDGP010005847">
    <property type="protein sequence ID" value="KAK3750815.1"/>
    <property type="molecule type" value="Genomic_DNA"/>
</dbReference>